<evidence type="ECO:0000313" key="1">
    <source>
        <dbReference type="EMBL" id="CUX42775.1"/>
    </source>
</evidence>
<gene>
    <name evidence="1" type="ORF">AGR4C_Cc90015</name>
</gene>
<protein>
    <submittedName>
        <fullName evidence="1">Uncharacterized protein</fullName>
    </submittedName>
</protein>
<accession>A0A1S7QVY4</accession>
<proteinExistence type="predicted"/>
<dbReference type="AlphaFoldDB" id="A0A1S7QVY4"/>
<dbReference type="Proteomes" id="UP000191897">
    <property type="component" value="Unassembled WGS sequence"/>
</dbReference>
<name>A0A1S7QVY4_AGRTU</name>
<reference evidence="1 2" key="1">
    <citation type="submission" date="2016-01" db="EMBL/GenBank/DDBJ databases">
        <authorList>
            <person name="Oliw E.H."/>
        </authorList>
    </citation>
    <scope>NUCLEOTIDE SEQUENCE [LARGE SCALE GENOMIC DNA]</scope>
    <source>
        <strain evidence="1 2">Kerr 14</strain>
    </source>
</reference>
<organism evidence="1 2">
    <name type="scientific">Agrobacterium tumefaciens str. Kerr 14</name>
    <dbReference type="NCBI Taxonomy" id="1183424"/>
    <lineage>
        <taxon>Bacteria</taxon>
        <taxon>Pseudomonadati</taxon>
        <taxon>Pseudomonadota</taxon>
        <taxon>Alphaproteobacteria</taxon>
        <taxon>Hyphomicrobiales</taxon>
        <taxon>Rhizobiaceae</taxon>
        <taxon>Rhizobium/Agrobacterium group</taxon>
        <taxon>Agrobacterium</taxon>
        <taxon>Agrobacterium tumefaciens complex</taxon>
    </lineage>
</organism>
<sequence length="961" mass="107447">MGLLQSQTNQISLNPAISKIDISPTEIKPGANVIPSRAVEVQPGYWFHLVLVADGFANFSETGFDRPNPDAHALSAELAGVLRETAKECKEKPGFKLGLSLVVLCGFGRGQLLELKGPAGWLVEGISGYDLEVLGWRHDFDIAELFKFLLAEIDAAFKGFPLMAINGILARIGFAYGNRGHVLPHEALPDGAENATLIVPTNAHLDLRVQHHLRFDEHVVVAPDGEIVVMRRKDGGKRSPEKTQRIHVSYSDASRVRFRAVWKSKARNWWLETVPRGGEPVQLYPIFEMQTVWMERIAPVLDQSFPELPDTITWRLVTSAWPQMKSEDICPPSAEEIHASIGASHDRTRKVVTTEIGPAFFYGLSHAENISETALVQALVREVVQFSSAPATDIADLVVRIVPSPHARQLHAFAPQDLRDHVRHSIDRSAVDISAFDDAAIRLGLGWHGVSRPGGTLRERGECTRALNAVTVAAEEMFCTDLSHFERHALIERVIANREASILDKRRWERTSTAILGLASDPQETREEIFERLVKANGTDLASRIILEAAICECPAGSGYELADIDLSRLMAQAMMIHHLGGFSDAIHYEGMKPQVRISPAGEVQIDTSFFDAVVEPVGRSFATLQLDRHREQYTSLLRDPELSPTDISAHVESGFLKAWEAELGVSLIDFRTALEALENRLYEKGRAYETLPRDDVIDYLNQHIANAEAFISALELVPRPAWRNVSPPFTDQDRQPWRFRRRLSVARRPILRLEPASNADVVIAPGMIRDAFAIMLHNFYQGQFDLGTLTSKEMKRWREHIVAKEAAEFEERVVMHLEELGWNARRGVKFPHVLGKALSEDLGDIDVLAWHEDGRVMLLECKDLQFAKTPSEIAKQLSKFRGQTDEKGRPDLLAKHLKRVALATEQKDAFRTHLNLSEIAIDGALVFAHTVPMSFAAERIGHSVTLLTYDQLDPFFSSAH</sequence>
<evidence type="ECO:0000313" key="2">
    <source>
        <dbReference type="Proteomes" id="UP000191897"/>
    </source>
</evidence>
<dbReference type="EMBL" id="FBWC01000018">
    <property type="protein sequence ID" value="CUX42775.1"/>
    <property type="molecule type" value="Genomic_DNA"/>
</dbReference>